<feature type="transmembrane region" description="Helical" evidence="8">
    <location>
        <begin position="37"/>
        <end position="54"/>
    </location>
</feature>
<evidence type="ECO:0000256" key="8">
    <source>
        <dbReference type="RuleBase" id="RU363032"/>
    </source>
</evidence>
<gene>
    <name evidence="11" type="ORF">J2T10_003706</name>
</gene>
<evidence type="ECO:0000313" key="11">
    <source>
        <dbReference type="EMBL" id="MDQ0104033.1"/>
    </source>
</evidence>
<dbReference type="PROSITE" id="PS50928">
    <property type="entry name" value="ABC_TM1"/>
    <property type="match status" value="1"/>
</dbReference>
<proteinExistence type="inferred from homology"/>
<evidence type="ECO:0000256" key="7">
    <source>
        <dbReference type="ARBA" id="ARBA00023136"/>
    </source>
</evidence>
<dbReference type="PANTHER" id="PTHR30614:SF0">
    <property type="entry name" value="L-CYSTINE TRANSPORT SYSTEM PERMEASE PROTEIN TCYL"/>
    <property type="match status" value="1"/>
</dbReference>
<dbReference type="SUPFAM" id="SSF161098">
    <property type="entry name" value="MetI-like"/>
    <property type="match status" value="1"/>
</dbReference>
<feature type="domain" description="ABC transmembrane type-1" evidence="10">
    <location>
        <begin position="77"/>
        <end position="283"/>
    </location>
</feature>
<evidence type="ECO:0000256" key="3">
    <source>
        <dbReference type="ARBA" id="ARBA00022475"/>
    </source>
</evidence>
<dbReference type="InterPro" id="IPR043429">
    <property type="entry name" value="ArtM/GltK/GlnP/TcyL/YhdX-like"/>
</dbReference>
<dbReference type="InterPro" id="IPR000515">
    <property type="entry name" value="MetI-like"/>
</dbReference>
<name>A0ABT9TQT1_PAENI</name>
<keyword evidence="3" id="KW-1003">Cell membrane</keyword>
<dbReference type="Proteomes" id="UP001244563">
    <property type="component" value="Unassembled WGS sequence"/>
</dbReference>
<evidence type="ECO:0000313" key="12">
    <source>
        <dbReference type="Proteomes" id="UP001244563"/>
    </source>
</evidence>
<dbReference type="Gene3D" id="1.10.3720.10">
    <property type="entry name" value="MetI-like"/>
    <property type="match status" value="1"/>
</dbReference>
<accession>A0ABT9TQT1</accession>
<comment type="subcellular location">
    <subcellularLocation>
        <location evidence="1 8">Cell membrane</location>
        <topology evidence="1 8">Multi-pass membrane protein</topology>
    </subcellularLocation>
</comment>
<evidence type="ECO:0000256" key="1">
    <source>
        <dbReference type="ARBA" id="ARBA00004651"/>
    </source>
</evidence>
<sequence length="293" mass="32048">MKTYPLRPVHTSSEASKDGPGKTNATVVRLKHPVRNAITIVIAITLLLGGYSVVTNENFGWETVGQYLFDPQILEGLVNTLYLTVIAMMIGLALGITLAVMRLSPTWLLQAISSAYIWFFRGTPVLVQLIFWYNFGALYSHLSLGIPFGPQMLSVPSNDFITPLTAAILGLGLNQAAYTAEVIRGGFLSVGKGQREAAKAIGMTPGLIYRRIVLPQAMPSIIPPVGNELISMLKGTSLVSVIAMTDLLHSAQLIYARTYETIPLLMVVCVWYLAITTVLTLIQGRVERHYANR</sequence>
<dbReference type="EMBL" id="JAUSSW010000013">
    <property type="protein sequence ID" value="MDQ0104033.1"/>
    <property type="molecule type" value="Genomic_DNA"/>
</dbReference>
<evidence type="ECO:0000256" key="5">
    <source>
        <dbReference type="ARBA" id="ARBA00022970"/>
    </source>
</evidence>
<dbReference type="InterPro" id="IPR010065">
    <property type="entry name" value="AA_ABC_transptr_permease_3TM"/>
</dbReference>
<dbReference type="Pfam" id="PF00528">
    <property type="entry name" value="BPD_transp_1"/>
    <property type="match status" value="1"/>
</dbReference>
<dbReference type="CDD" id="cd06261">
    <property type="entry name" value="TM_PBP2"/>
    <property type="match status" value="1"/>
</dbReference>
<keyword evidence="7 8" id="KW-0472">Membrane</keyword>
<keyword evidence="2 8" id="KW-0813">Transport</keyword>
<feature type="region of interest" description="Disordered" evidence="9">
    <location>
        <begin position="1"/>
        <end position="23"/>
    </location>
</feature>
<evidence type="ECO:0000256" key="9">
    <source>
        <dbReference type="SAM" id="MobiDB-lite"/>
    </source>
</evidence>
<reference evidence="11 12" key="1">
    <citation type="submission" date="2023-07" db="EMBL/GenBank/DDBJ databases">
        <title>Sorghum-associated microbial communities from plants grown in Nebraska, USA.</title>
        <authorList>
            <person name="Schachtman D."/>
        </authorList>
    </citation>
    <scope>NUCLEOTIDE SEQUENCE [LARGE SCALE GENOMIC DNA]</scope>
    <source>
        <strain evidence="11 12">CC523</strain>
    </source>
</reference>
<evidence type="ECO:0000256" key="6">
    <source>
        <dbReference type="ARBA" id="ARBA00022989"/>
    </source>
</evidence>
<keyword evidence="6 8" id="KW-1133">Transmembrane helix</keyword>
<dbReference type="RefSeq" id="WP_082924744.1">
    <property type="nucleotide sequence ID" value="NZ_BDDW01000015.1"/>
</dbReference>
<organism evidence="11 12">
    <name type="scientific">Paenarthrobacter nicotinovorans</name>
    <name type="common">Arthrobacter nicotinovorans</name>
    <dbReference type="NCBI Taxonomy" id="29320"/>
    <lineage>
        <taxon>Bacteria</taxon>
        <taxon>Bacillati</taxon>
        <taxon>Actinomycetota</taxon>
        <taxon>Actinomycetes</taxon>
        <taxon>Micrococcales</taxon>
        <taxon>Micrococcaceae</taxon>
        <taxon>Paenarthrobacter</taxon>
    </lineage>
</organism>
<evidence type="ECO:0000259" key="10">
    <source>
        <dbReference type="PROSITE" id="PS50928"/>
    </source>
</evidence>
<feature type="transmembrane region" description="Helical" evidence="8">
    <location>
        <begin position="115"/>
        <end position="135"/>
    </location>
</feature>
<comment type="caution">
    <text evidence="11">The sequence shown here is derived from an EMBL/GenBank/DDBJ whole genome shotgun (WGS) entry which is preliminary data.</text>
</comment>
<comment type="similarity">
    <text evidence="8">Belongs to the binding-protein-dependent transport system permease family.</text>
</comment>
<feature type="transmembrane region" description="Helical" evidence="8">
    <location>
        <begin position="262"/>
        <end position="282"/>
    </location>
</feature>
<keyword evidence="12" id="KW-1185">Reference proteome</keyword>
<dbReference type="NCBIfam" id="TIGR01726">
    <property type="entry name" value="HEQRo_perm_3TM"/>
    <property type="match status" value="1"/>
</dbReference>
<dbReference type="PANTHER" id="PTHR30614">
    <property type="entry name" value="MEMBRANE COMPONENT OF AMINO ACID ABC TRANSPORTER"/>
    <property type="match status" value="1"/>
</dbReference>
<protein>
    <submittedName>
        <fullName evidence="11">Polar amino acid transport system permease protein</fullName>
    </submittedName>
</protein>
<evidence type="ECO:0000256" key="2">
    <source>
        <dbReference type="ARBA" id="ARBA00022448"/>
    </source>
</evidence>
<feature type="transmembrane region" description="Helical" evidence="8">
    <location>
        <begin position="81"/>
        <end position="103"/>
    </location>
</feature>
<keyword evidence="4 8" id="KW-0812">Transmembrane</keyword>
<evidence type="ECO:0000256" key="4">
    <source>
        <dbReference type="ARBA" id="ARBA00022692"/>
    </source>
</evidence>
<dbReference type="InterPro" id="IPR035906">
    <property type="entry name" value="MetI-like_sf"/>
</dbReference>
<keyword evidence="5" id="KW-0029">Amino-acid transport</keyword>